<name>A0AAD6U9M1_9AGAR</name>
<organism evidence="1 2">
    <name type="scientific">Mycena belliarum</name>
    <dbReference type="NCBI Taxonomy" id="1033014"/>
    <lineage>
        <taxon>Eukaryota</taxon>
        <taxon>Fungi</taxon>
        <taxon>Dikarya</taxon>
        <taxon>Basidiomycota</taxon>
        <taxon>Agaricomycotina</taxon>
        <taxon>Agaricomycetes</taxon>
        <taxon>Agaricomycetidae</taxon>
        <taxon>Agaricales</taxon>
        <taxon>Marasmiineae</taxon>
        <taxon>Mycenaceae</taxon>
        <taxon>Mycena</taxon>
    </lineage>
</organism>
<keyword evidence="2" id="KW-1185">Reference proteome</keyword>
<evidence type="ECO:0000313" key="1">
    <source>
        <dbReference type="EMBL" id="KAJ7096518.1"/>
    </source>
</evidence>
<dbReference type="EMBL" id="JARJCN010000011">
    <property type="protein sequence ID" value="KAJ7096518.1"/>
    <property type="molecule type" value="Genomic_DNA"/>
</dbReference>
<comment type="caution">
    <text evidence="1">The sequence shown here is derived from an EMBL/GenBank/DDBJ whole genome shotgun (WGS) entry which is preliminary data.</text>
</comment>
<sequence>MKHLDADIMASTRLYMLHDRREPLENDPPKKITAVFRHYLELMTNVKHRKSLTRLLVSQHPLAVERMRYKQRYHRTIVARDKRVCRFGCNTTETIEHALFFCVCGDGLQSAREQFVKSMEILEPRICAVGPWNATAILKDIIFQRDTVWKVAKYVHKVLKMFDAEPMIWPEEVDV</sequence>
<evidence type="ECO:0008006" key="3">
    <source>
        <dbReference type="Google" id="ProtNLM"/>
    </source>
</evidence>
<proteinExistence type="predicted"/>
<gene>
    <name evidence="1" type="ORF">B0H15DRAFT_773958</name>
</gene>
<dbReference type="AlphaFoldDB" id="A0AAD6U9M1"/>
<protein>
    <recommendedName>
        <fullName evidence="3">Reverse transcriptase</fullName>
    </recommendedName>
</protein>
<accession>A0AAD6U9M1</accession>
<evidence type="ECO:0000313" key="2">
    <source>
        <dbReference type="Proteomes" id="UP001222325"/>
    </source>
</evidence>
<reference evidence="1" key="1">
    <citation type="submission" date="2023-03" db="EMBL/GenBank/DDBJ databases">
        <title>Massive genome expansion in bonnet fungi (Mycena s.s.) driven by repeated elements and novel gene families across ecological guilds.</title>
        <authorList>
            <consortium name="Lawrence Berkeley National Laboratory"/>
            <person name="Harder C.B."/>
            <person name="Miyauchi S."/>
            <person name="Viragh M."/>
            <person name="Kuo A."/>
            <person name="Thoen E."/>
            <person name="Andreopoulos B."/>
            <person name="Lu D."/>
            <person name="Skrede I."/>
            <person name="Drula E."/>
            <person name="Henrissat B."/>
            <person name="Morin E."/>
            <person name="Kohler A."/>
            <person name="Barry K."/>
            <person name="LaButti K."/>
            <person name="Morin E."/>
            <person name="Salamov A."/>
            <person name="Lipzen A."/>
            <person name="Mereny Z."/>
            <person name="Hegedus B."/>
            <person name="Baldrian P."/>
            <person name="Stursova M."/>
            <person name="Weitz H."/>
            <person name="Taylor A."/>
            <person name="Grigoriev I.V."/>
            <person name="Nagy L.G."/>
            <person name="Martin F."/>
            <person name="Kauserud H."/>
        </authorList>
    </citation>
    <scope>NUCLEOTIDE SEQUENCE</scope>
    <source>
        <strain evidence="1">CBHHK173m</strain>
    </source>
</reference>
<dbReference type="Proteomes" id="UP001222325">
    <property type="component" value="Unassembled WGS sequence"/>
</dbReference>